<dbReference type="SUPFAM" id="SSF50814">
    <property type="entry name" value="Lipocalins"/>
    <property type="match status" value="1"/>
</dbReference>
<sequence>MNAKPDLEQLDLSVQQLTSVVADLEKQCPVTVQGVADLAELGCPVTKCTEANPSTRLCAVNAPASSPYVPDYDIPLLAPGGGDSKPDILGKLGPLAGLIGTWVSQRFSGFNVMPIPQVTAPNGFILKNHSYYEVITFSAIQGKVANRGGEYEQGAYTIFYEQRVFFADGPQANELVHAENGSWLHQVTGPQGQNALNTAPYIPTPPAPNPIPSQNPSTAIVKQVSVPHGNSILALGGASKIFGAPKIPVASCLPINAPEAFNVNYGVNDPKNPNINPNAVLDVALLELAAKGVHVSNTTVLTVDTSNSGAIANTPFMKDHSDVLEFSTTYWLELLSTGQQQLQYTQNISLNLDIDGTKYKFPHITANTLTKVQ</sequence>
<dbReference type="OrthoDB" id="9784808at2"/>
<dbReference type="HOGENOM" id="CLU_046247_0_0_6"/>
<protein>
    <submittedName>
        <fullName evidence="1">Uncharacterized protein</fullName>
    </submittedName>
</protein>
<dbReference type="NCBIfam" id="NF040572">
    <property type="entry name" value="heme_bind_FMP"/>
    <property type="match status" value="1"/>
</dbReference>
<dbReference type="EMBL" id="CP000472">
    <property type="protein sequence ID" value="ACJ28532.1"/>
    <property type="molecule type" value="Genomic_DNA"/>
</dbReference>
<dbReference type="KEGG" id="swp:swp_1764"/>
<dbReference type="InterPro" id="IPR012674">
    <property type="entry name" value="Calycin"/>
</dbReference>
<reference evidence="1 2" key="1">
    <citation type="journal article" date="2008" name="PLoS ONE">
        <title>Environmental adaptation: genomic analysis of the piezotolerant and psychrotolerant deep-sea iron reducing bacterium Shewanella piezotolerans WP3.</title>
        <authorList>
            <person name="Wang F."/>
            <person name="Wang J."/>
            <person name="Jian H."/>
            <person name="Zhang B."/>
            <person name="Li S."/>
            <person name="Wang F."/>
            <person name="Zeng X."/>
            <person name="Gao L."/>
            <person name="Bartlett D.H."/>
            <person name="Yu J."/>
            <person name="Hu S."/>
            <person name="Xiao X."/>
        </authorList>
    </citation>
    <scope>NUCLEOTIDE SEQUENCE [LARGE SCALE GENOMIC DNA]</scope>
    <source>
        <strain evidence="2">WP3 / JCM 13877</strain>
    </source>
</reference>
<evidence type="ECO:0000313" key="1">
    <source>
        <dbReference type="EMBL" id="ACJ28532.1"/>
    </source>
</evidence>
<dbReference type="Proteomes" id="UP000000753">
    <property type="component" value="Chromosome"/>
</dbReference>
<evidence type="ECO:0000313" key="2">
    <source>
        <dbReference type="Proteomes" id="UP000000753"/>
    </source>
</evidence>
<accession>B8CN30</accession>
<proteinExistence type="predicted"/>
<keyword evidence="2" id="KW-1185">Reference proteome</keyword>
<dbReference type="RefSeq" id="WP_020911910.1">
    <property type="nucleotide sequence ID" value="NC_011566.1"/>
</dbReference>
<name>B8CN30_SHEPW</name>
<dbReference type="eggNOG" id="COG5514">
    <property type="taxonomic scope" value="Bacteria"/>
</dbReference>
<organism evidence="1 2">
    <name type="scientific">Shewanella piezotolerans (strain WP3 / JCM 13877)</name>
    <dbReference type="NCBI Taxonomy" id="225849"/>
    <lineage>
        <taxon>Bacteria</taxon>
        <taxon>Pseudomonadati</taxon>
        <taxon>Pseudomonadota</taxon>
        <taxon>Gammaproteobacteria</taxon>
        <taxon>Alteromonadales</taxon>
        <taxon>Shewanellaceae</taxon>
        <taxon>Shewanella</taxon>
    </lineage>
</organism>
<gene>
    <name evidence="1" type="ordered locus">swp_1764</name>
</gene>
<dbReference type="AlphaFoldDB" id="B8CN30"/>
<dbReference type="InterPro" id="IPR047975">
    <property type="entry name" value="Heme_bind_FMP"/>
</dbReference>